<keyword evidence="3" id="KW-1185">Reference proteome</keyword>
<organism evidence="2 3">
    <name type="scientific">Pristionchus fissidentatus</name>
    <dbReference type="NCBI Taxonomy" id="1538716"/>
    <lineage>
        <taxon>Eukaryota</taxon>
        <taxon>Metazoa</taxon>
        <taxon>Ecdysozoa</taxon>
        <taxon>Nematoda</taxon>
        <taxon>Chromadorea</taxon>
        <taxon>Rhabditida</taxon>
        <taxon>Rhabditina</taxon>
        <taxon>Diplogasteromorpha</taxon>
        <taxon>Diplogasteroidea</taxon>
        <taxon>Neodiplogasteridae</taxon>
        <taxon>Pristionchus</taxon>
    </lineage>
</organism>
<feature type="non-terminal residue" evidence="2">
    <location>
        <position position="1"/>
    </location>
</feature>
<gene>
    <name evidence="2" type="ORF">PFISCL1PPCAC_11734</name>
</gene>
<protein>
    <submittedName>
        <fullName evidence="2">Uncharacterized protein</fullName>
    </submittedName>
</protein>
<dbReference type="EMBL" id="BTSY01000003">
    <property type="protein sequence ID" value="GMT20437.1"/>
    <property type="molecule type" value="Genomic_DNA"/>
</dbReference>
<evidence type="ECO:0000256" key="1">
    <source>
        <dbReference type="SAM" id="Coils"/>
    </source>
</evidence>
<accession>A0AAV5VL34</accession>
<comment type="caution">
    <text evidence="2">The sequence shown here is derived from an EMBL/GenBank/DDBJ whole genome shotgun (WGS) entry which is preliminary data.</text>
</comment>
<keyword evidence="1" id="KW-0175">Coiled coil</keyword>
<proteinExistence type="predicted"/>
<sequence length="342" mass="39030">LQERQIFFPDLKSSIVYRVFNTQSCVMFHFLGDDRSEVLLRATKRELHKLDERRFLNISIIHGVIGNAIFLGDGADRIHKIWVVDGTMTIDSISHSSLKNSEYYHFFYLNVPYYAVRAGMRLSIYPLDQPSTSFNFTDDGINICDIDDSMDKHISTHSVVHKGRLVVLVPAMNEKFYRMRPNLLHYESPLISPDLEAPPNPALTVSKECCPSAPDTMAENVARTLTKALNLGITNNGKGNLENNKQKEQTVEVASTSSQSTQTLVETEEANEKIQSEKEELKLEIDRLKKKQEVSDWKFKVLNDQLKSIAVLEEANKTLKAENEELRKTVETLKKQVLSKRK</sequence>
<dbReference type="AlphaFoldDB" id="A0AAV5VL34"/>
<dbReference type="Proteomes" id="UP001432322">
    <property type="component" value="Unassembled WGS sequence"/>
</dbReference>
<reference evidence="2" key="1">
    <citation type="submission" date="2023-10" db="EMBL/GenBank/DDBJ databases">
        <title>Genome assembly of Pristionchus species.</title>
        <authorList>
            <person name="Yoshida K."/>
            <person name="Sommer R.J."/>
        </authorList>
    </citation>
    <scope>NUCLEOTIDE SEQUENCE</scope>
    <source>
        <strain evidence="2">RS5133</strain>
    </source>
</reference>
<evidence type="ECO:0000313" key="2">
    <source>
        <dbReference type="EMBL" id="GMT20437.1"/>
    </source>
</evidence>
<dbReference type="CDD" id="cd14686">
    <property type="entry name" value="bZIP"/>
    <property type="match status" value="1"/>
</dbReference>
<name>A0AAV5VL34_9BILA</name>
<evidence type="ECO:0000313" key="3">
    <source>
        <dbReference type="Proteomes" id="UP001432322"/>
    </source>
</evidence>
<feature type="coiled-coil region" evidence="1">
    <location>
        <begin position="264"/>
        <end position="336"/>
    </location>
</feature>